<dbReference type="AlphaFoldDB" id="A0AA38HSK6"/>
<evidence type="ECO:0000259" key="3">
    <source>
        <dbReference type="Pfam" id="PF00685"/>
    </source>
</evidence>
<feature type="domain" description="Sulfotransferase" evidence="3">
    <location>
        <begin position="32"/>
        <end position="172"/>
    </location>
</feature>
<organism evidence="4 5">
    <name type="scientific">Zophobas morio</name>
    <dbReference type="NCBI Taxonomy" id="2755281"/>
    <lineage>
        <taxon>Eukaryota</taxon>
        <taxon>Metazoa</taxon>
        <taxon>Ecdysozoa</taxon>
        <taxon>Arthropoda</taxon>
        <taxon>Hexapoda</taxon>
        <taxon>Insecta</taxon>
        <taxon>Pterygota</taxon>
        <taxon>Neoptera</taxon>
        <taxon>Endopterygota</taxon>
        <taxon>Coleoptera</taxon>
        <taxon>Polyphaga</taxon>
        <taxon>Cucujiformia</taxon>
        <taxon>Tenebrionidae</taxon>
        <taxon>Zophobas</taxon>
    </lineage>
</organism>
<comment type="similarity">
    <text evidence="1">Belongs to the sulfotransferase 1 family.</text>
</comment>
<dbReference type="Gene3D" id="3.40.50.300">
    <property type="entry name" value="P-loop containing nucleotide triphosphate hydrolases"/>
    <property type="match status" value="1"/>
</dbReference>
<evidence type="ECO:0000256" key="2">
    <source>
        <dbReference type="ARBA" id="ARBA00022679"/>
    </source>
</evidence>
<dbReference type="EMBL" id="JALNTZ010000010">
    <property type="protein sequence ID" value="KAJ3640364.1"/>
    <property type="molecule type" value="Genomic_DNA"/>
</dbReference>
<sequence length="176" mass="20593">MVSAEEIDILTELIILLQPFEEVTKEISEGFKGTCEEFCELFLAGKVPYAPYWQHVLPFWEKRNNLNVLYLKYEDMKKDLPSIVRQVAAFVGRSLTNEQVQILANHLSFESMSKNKAVNKEEHIENKRRNNLTDYQEGKFMRSGKVGDYKTSMTPEICVKFENWIKNNIENTDYVI</sequence>
<accession>A0AA38HSK6</accession>
<proteinExistence type="inferred from homology"/>
<dbReference type="InterPro" id="IPR027417">
    <property type="entry name" value="P-loop_NTPase"/>
</dbReference>
<gene>
    <name evidence="4" type="ORF">Zmor_003666</name>
</gene>
<name>A0AA38HSK6_9CUCU</name>
<dbReference type="PANTHER" id="PTHR11783">
    <property type="entry name" value="SULFOTRANSFERASE SULT"/>
    <property type="match status" value="1"/>
</dbReference>
<evidence type="ECO:0000256" key="1">
    <source>
        <dbReference type="ARBA" id="ARBA00005771"/>
    </source>
</evidence>
<dbReference type="Proteomes" id="UP001168821">
    <property type="component" value="Unassembled WGS sequence"/>
</dbReference>
<dbReference type="GO" id="GO:0008146">
    <property type="term" value="F:sulfotransferase activity"/>
    <property type="evidence" value="ECO:0007669"/>
    <property type="project" value="InterPro"/>
</dbReference>
<reference evidence="4" key="1">
    <citation type="journal article" date="2023" name="G3 (Bethesda)">
        <title>Whole genome assemblies of Zophobas morio and Tenebrio molitor.</title>
        <authorList>
            <person name="Kaur S."/>
            <person name="Stinson S.A."/>
            <person name="diCenzo G.C."/>
        </authorList>
    </citation>
    <scope>NUCLEOTIDE SEQUENCE</scope>
    <source>
        <strain evidence="4">QUZm001</strain>
    </source>
</reference>
<dbReference type="Pfam" id="PF00685">
    <property type="entry name" value="Sulfotransfer_1"/>
    <property type="match status" value="1"/>
</dbReference>
<keyword evidence="2" id="KW-0808">Transferase</keyword>
<dbReference type="InterPro" id="IPR000863">
    <property type="entry name" value="Sulfotransferase_dom"/>
</dbReference>
<protein>
    <recommendedName>
        <fullName evidence="3">Sulfotransferase domain-containing protein</fullName>
    </recommendedName>
</protein>
<keyword evidence="5" id="KW-1185">Reference proteome</keyword>
<evidence type="ECO:0000313" key="5">
    <source>
        <dbReference type="Proteomes" id="UP001168821"/>
    </source>
</evidence>
<evidence type="ECO:0000313" key="4">
    <source>
        <dbReference type="EMBL" id="KAJ3640364.1"/>
    </source>
</evidence>
<dbReference type="SUPFAM" id="SSF52540">
    <property type="entry name" value="P-loop containing nucleoside triphosphate hydrolases"/>
    <property type="match status" value="1"/>
</dbReference>
<comment type="caution">
    <text evidence="4">The sequence shown here is derived from an EMBL/GenBank/DDBJ whole genome shotgun (WGS) entry which is preliminary data.</text>
</comment>